<dbReference type="GO" id="GO:0015074">
    <property type="term" value="P:DNA integration"/>
    <property type="evidence" value="ECO:0007669"/>
    <property type="project" value="InterPro"/>
</dbReference>
<dbReference type="Pfam" id="PF00589">
    <property type="entry name" value="Phage_integrase"/>
    <property type="match status" value="1"/>
</dbReference>
<dbReference type="GO" id="GO:0006310">
    <property type="term" value="P:DNA recombination"/>
    <property type="evidence" value="ECO:0007669"/>
    <property type="project" value="UniProtKB-KW"/>
</dbReference>
<dbReference type="EMBL" id="SLXM01000012">
    <property type="protein sequence ID" value="TCP22409.1"/>
    <property type="molecule type" value="Genomic_DNA"/>
</dbReference>
<dbReference type="InterPro" id="IPR002104">
    <property type="entry name" value="Integrase_catalytic"/>
</dbReference>
<evidence type="ECO:0000256" key="1">
    <source>
        <dbReference type="ARBA" id="ARBA00023172"/>
    </source>
</evidence>
<dbReference type="SUPFAM" id="SSF56349">
    <property type="entry name" value="DNA breaking-rejoining enzymes"/>
    <property type="match status" value="1"/>
</dbReference>
<comment type="caution">
    <text evidence="3">The sequence shown here is derived from an EMBL/GenBank/DDBJ whole genome shotgun (WGS) entry which is preliminary data.</text>
</comment>
<organism evidence="3 4">
    <name type="scientific">Tenacibaculum skagerrakense</name>
    <dbReference type="NCBI Taxonomy" id="186571"/>
    <lineage>
        <taxon>Bacteria</taxon>
        <taxon>Pseudomonadati</taxon>
        <taxon>Bacteroidota</taxon>
        <taxon>Flavobacteriia</taxon>
        <taxon>Flavobacteriales</taxon>
        <taxon>Flavobacteriaceae</taxon>
        <taxon>Tenacibaculum</taxon>
    </lineage>
</organism>
<feature type="domain" description="Tyr recombinase" evidence="2">
    <location>
        <begin position="241"/>
        <end position="428"/>
    </location>
</feature>
<evidence type="ECO:0000313" key="3">
    <source>
        <dbReference type="EMBL" id="TCP22409.1"/>
    </source>
</evidence>
<dbReference type="InterPro" id="IPR011010">
    <property type="entry name" value="DNA_brk_join_enz"/>
</dbReference>
<keyword evidence="4" id="KW-1185">Reference proteome</keyword>
<dbReference type="InterPro" id="IPR013762">
    <property type="entry name" value="Integrase-like_cat_sf"/>
</dbReference>
<dbReference type="AlphaFoldDB" id="A0A4R2NLC3"/>
<evidence type="ECO:0000313" key="4">
    <source>
        <dbReference type="Proteomes" id="UP000294564"/>
    </source>
</evidence>
<proteinExistence type="predicted"/>
<dbReference type="RefSeq" id="WP_132795918.1">
    <property type="nucleotide sequence ID" value="NZ_SLXM01000012.1"/>
</dbReference>
<name>A0A4R2NLC3_9FLAO</name>
<dbReference type="PROSITE" id="PS51898">
    <property type="entry name" value="TYR_RECOMBINASE"/>
    <property type="match status" value="1"/>
</dbReference>
<gene>
    <name evidence="3" type="ORF">EV195_11258</name>
</gene>
<dbReference type="Gene3D" id="1.10.443.10">
    <property type="entry name" value="Intergrase catalytic core"/>
    <property type="match status" value="1"/>
</dbReference>
<reference evidence="3 4" key="1">
    <citation type="submission" date="2019-03" db="EMBL/GenBank/DDBJ databases">
        <title>Genomic Encyclopedia of Type Strains, Phase IV (KMG-IV): sequencing the most valuable type-strain genomes for metagenomic binning, comparative biology and taxonomic classification.</title>
        <authorList>
            <person name="Goeker M."/>
        </authorList>
    </citation>
    <scope>NUCLEOTIDE SEQUENCE [LARGE SCALE GENOMIC DNA]</scope>
    <source>
        <strain evidence="3 4">DSM 14836</strain>
    </source>
</reference>
<sequence length="436" mass="51461">MYFYLKKPNEEKVTGIDLIHYVKDEPSSNKNFKYSTKQKILPSEWDFENRYPKSKRGTSGKKNKQIALELDKFKRLLENTITDFQRNDRPLTKADLRMIFDRRFKHNYQKKDCPIVLKDAIQFYIDTKTKNDKPSKAWLTINNNLRKKVTLYDIYRERTTLFGDLNQDWLEGYCGFLRNFNSLVDKKKAKELNAQVQSNNNYNDNTLYGHLKILFGFLDWAKENYEIKVKKLKNTIKTYPTGRVHLTDEEVELLENVELEDTFQDTVRDLFLIGIYSGQRFSDYSVFEKEDVVKTPDGDMIIKKSQKTVRESFIPITPDLDSLLEKYNWKLPCVHKDDFNIEIKQICKKAGINSSQKKMRKKGSEKKVTYYEKWEGISTHTARRTFITLSAERGMPDHIIMAVTGISKPETLQKYKKTSQESVSRYMFKAWSKKSA</sequence>
<dbReference type="GO" id="GO:0003677">
    <property type="term" value="F:DNA binding"/>
    <property type="evidence" value="ECO:0007669"/>
    <property type="project" value="InterPro"/>
</dbReference>
<dbReference type="Pfam" id="PF17293">
    <property type="entry name" value="Arm-DNA-bind_5"/>
    <property type="match status" value="1"/>
</dbReference>
<dbReference type="OrthoDB" id="1493636at2"/>
<keyword evidence="1" id="KW-0233">DNA recombination</keyword>
<evidence type="ECO:0000259" key="2">
    <source>
        <dbReference type="PROSITE" id="PS51898"/>
    </source>
</evidence>
<dbReference type="InterPro" id="IPR035386">
    <property type="entry name" value="Arm-DNA-bind_5"/>
</dbReference>
<dbReference type="Proteomes" id="UP000294564">
    <property type="component" value="Unassembled WGS sequence"/>
</dbReference>
<accession>A0A4R2NLC3</accession>
<protein>
    <submittedName>
        <fullName evidence="3">Phage integrase family protein</fullName>
    </submittedName>
</protein>